<gene>
    <name evidence="4" type="ORF">EV192_10912</name>
</gene>
<dbReference type="InterPro" id="IPR001846">
    <property type="entry name" value="VWF_type-D"/>
</dbReference>
<evidence type="ECO:0000259" key="3">
    <source>
        <dbReference type="PROSITE" id="PS51233"/>
    </source>
</evidence>
<evidence type="ECO:0000313" key="4">
    <source>
        <dbReference type="EMBL" id="TCO54032.1"/>
    </source>
</evidence>
<feature type="region of interest" description="Disordered" evidence="1">
    <location>
        <begin position="625"/>
        <end position="645"/>
    </location>
</feature>
<feature type="domain" description="VWFD" evidence="3">
    <location>
        <begin position="366"/>
        <end position="558"/>
    </location>
</feature>
<evidence type="ECO:0000256" key="2">
    <source>
        <dbReference type="SAM" id="SignalP"/>
    </source>
</evidence>
<dbReference type="PROSITE" id="PS51233">
    <property type="entry name" value="VWFD"/>
    <property type="match status" value="1"/>
</dbReference>
<sequence>MRRLPRTRGRKRRLVGVAIMASMLMAVTQAGTTENAPPTAGNLQAWQTRIAKAAHSLTGGCFTANYPATAWQETECVAPPSPPMAPKPPDPAPLNIGSGQGVVAEMPRAQPITQATGSFDTNDTTGTVSVKSPVPGKGVVANAYTLQLNTDFFATPLCPVGSDNCGWQQFVFANDGTSGKVYVEYWLRAYSADPQAKCPDSRYPDLHWDGTTINGLLYCVMKGKAKAVPNMPFTRPAMSNYKLIGDIESNIAIFMNGTQSYAASTPDVLGATPVWTQAEFNVFGYGEGSTAEFNLGADFRVRTDIVNGGTAEPKCTETGFSAESNNLNFVIPKPPRIQPGPAILFHQKMINLDNPGDRNQLTDGCNAAATIGDTHQVTFAGLLYDFQATGDFVDAQVGSAFEVQTRKVSGAPSWPKASVNQSVATRMGTTQVAVCEGTRLVVDGRTTALAPGGSLSLPSGVNIQRVGDSYFVKDKSGNTFRAAPNLTANPRHINLDIGLATWPTTVRGLLGNPDNDPNVLEAKDGRTFLVPPSFNDLYNKFAPSWRVAPIASMLQPCNPVASGIPAAPFFIDSLDYPTWQRASQTCLSASVAPEWLYSCALDVAVLGPTAAAAFVGRQRPAVDGNPMVRPPCPSSGCGGSGRQPR</sequence>
<dbReference type="EMBL" id="SLWS01000009">
    <property type="protein sequence ID" value="TCO54032.1"/>
    <property type="molecule type" value="Genomic_DNA"/>
</dbReference>
<feature type="compositionally biased region" description="Gly residues" evidence="1">
    <location>
        <begin position="636"/>
        <end position="645"/>
    </location>
</feature>
<dbReference type="Proteomes" id="UP000295680">
    <property type="component" value="Unassembled WGS sequence"/>
</dbReference>
<keyword evidence="5" id="KW-1185">Reference proteome</keyword>
<proteinExistence type="predicted"/>
<comment type="caution">
    <text evidence="4">The sequence shown here is derived from an EMBL/GenBank/DDBJ whole genome shotgun (WGS) entry which is preliminary data.</text>
</comment>
<feature type="chain" id="PRO_5021023245" description="VWFD domain-containing protein" evidence="2">
    <location>
        <begin position="31"/>
        <end position="645"/>
    </location>
</feature>
<protein>
    <recommendedName>
        <fullName evidence="3">VWFD domain-containing protein</fullName>
    </recommendedName>
</protein>
<evidence type="ECO:0000256" key="1">
    <source>
        <dbReference type="SAM" id="MobiDB-lite"/>
    </source>
</evidence>
<organism evidence="4 5">
    <name type="scientific">Actinocrispum wychmicini</name>
    <dbReference type="NCBI Taxonomy" id="1213861"/>
    <lineage>
        <taxon>Bacteria</taxon>
        <taxon>Bacillati</taxon>
        <taxon>Actinomycetota</taxon>
        <taxon>Actinomycetes</taxon>
        <taxon>Pseudonocardiales</taxon>
        <taxon>Pseudonocardiaceae</taxon>
        <taxon>Actinocrispum</taxon>
    </lineage>
</organism>
<accession>A0A4R2J8I9</accession>
<reference evidence="4 5" key="1">
    <citation type="submission" date="2019-03" db="EMBL/GenBank/DDBJ databases">
        <title>Genomic Encyclopedia of Type Strains, Phase IV (KMG-IV): sequencing the most valuable type-strain genomes for metagenomic binning, comparative biology and taxonomic classification.</title>
        <authorList>
            <person name="Goeker M."/>
        </authorList>
    </citation>
    <scope>NUCLEOTIDE SEQUENCE [LARGE SCALE GENOMIC DNA]</scope>
    <source>
        <strain evidence="4 5">DSM 45934</strain>
    </source>
</reference>
<name>A0A4R2J8I9_9PSEU</name>
<feature type="signal peptide" evidence="2">
    <location>
        <begin position="1"/>
        <end position="30"/>
    </location>
</feature>
<dbReference type="AlphaFoldDB" id="A0A4R2J8I9"/>
<keyword evidence="2" id="KW-0732">Signal</keyword>
<evidence type="ECO:0000313" key="5">
    <source>
        <dbReference type="Proteomes" id="UP000295680"/>
    </source>
</evidence>